<dbReference type="EMBL" id="MVBO01000008">
    <property type="protein sequence ID" value="OZJ05940.1"/>
    <property type="molecule type" value="Genomic_DNA"/>
</dbReference>
<feature type="region of interest" description="Disordered" evidence="1">
    <location>
        <begin position="424"/>
        <end position="461"/>
    </location>
</feature>
<dbReference type="GO" id="GO:0045893">
    <property type="term" value="P:positive regulation of DNA-templated transcription"/>
    <property type="evidence" value="ECO:0007669"/>
    <property type="project" value="TreeGrafter"/>
</dbReference>
<organism evidence="3 4">
    <name type="scientific">Bifiguratus adelaidae</name>
    <dbReference type="NCBI Taxonomy" id="1938954"/>
    <lineage>
        <taxon>Eukaryota</taxon>
        <taxon>Fungi</taxon>
        <taxon>Fungi incertae sedis</taxon>
        <taxon>Mucoromycota</taxon>
        <taxon>Mucoromycotina</taxon>
        <taxon>Endogonomycetes</taxon>
        <taxon>Endogonales</taxon>
        <taxon>Endogonales incertae sedis</taxon>
        <taxon>Bifiguratus</taxon>
    </lineage>
</organism>
<feature type="region of interest" description="Disordered" evidence="1">
    <location>
        <begin position="68"/>
        <end position="99"/>
    </location>
</feature>
<feature type="compositionally biased region" description="Low complexity" evidence="1">
    <location>
        <begin position="80"/>
        <end position="89"/>
    </location>
</feature>
<evidence type="ECO:0000313" key="4">
    <source>
        <dbReference type="Proteomes" id="UP000242875"/>
    </source>
</evidence>
<evidence type="ECO:0000259" key="2">
    <source>
        <dbReference type="Pfam" id="PF06221"/>
    </source>
</evidence>
<feature type="compositionally biased region" description="Polar residues" evidence="1">
    <location>
        <begin position="482"/>
        <end position="519"/>
    </location>
</feature>
<feature type="region of interest" description="Disordered" evidence="1">
    <location>
        <begin position="122"/>
        <end position="185"/>
    </location>
</feature>
<dbReference type="PANTHER" id="PTHR12963:SF4">
    <property type="entry name" value="ACTIVATING SIGNAL COINTEGRATOR 1"/>
    <property type="match status" value="1"/>
</dbReference>
<dbReference type="InterPro" id="IPR039128">
    <property type="entry name" value="TRIP4-like"/>
</dbReference>
<feature type="compositionally biased region" description="Polar residues" evidence="1">
    <location>
        <begin position="442"/>
        <end position="454"/>
    </location>
</feature>
<feature type="domain" description="TRIP4/RQT4 C2HC5-type zinc finger" evidence="2">
    <location>
        <begin position="208"/>
        <end position="260"/>
    </location>
</feature>
<dbReference type="OrthoDB" id="338816at2759"/>
<feature type="region of interest" description="Disordered" evidence="1">
    <location>
        <begin position="476"/>
        <end position="519"/>
    </location>
</feature>
<evidence type="ECO:0000313" key="3">
    <source>
        <dbReference type="EMBL" id="OZJ05940.1"/>
    </source>
</evidence>
<protein>
    <recommendedName>
        <fullName evidence="2">TRIP4/RQT4 C2HC5-type zinc finger domain-containing protein</fullName>
    </recommendedName>
</protein>
<keyword evidence="4" id="KW-1185">Reference proteome</keyword>
<gene>
    <name evidence="3" type="ORF">BZG36_01241</name>
</gene>
<reference evidence="3 4" key="1">
    <citation type="journal article" date="2017" name="Mycologia">
        <title>Bifiguratus adelaidae, gen. et sp. nov., a new member of Mucoromycotina in endophytic and soil-dwelling habitats.</title>
        <authorList>
            <person name="Torres-Cruz T.J."/>
            <person name="Billingsley Tobias T.L."/>
            <person name="Almatruk M."/>
            <person name="Hesse C."/>
            <person name="Kuske C.R."/>
            <person name="Desiro A."/>
            <person name="Benucci G.M."/>
            <person name="Bonito G."/>
            <person name="Stajich J.E."/>
            <person name="Dunlap C."/>
            <person name="Arnold A.E."/>
            <person name="Porras-Alfaro A."/>
        </authorList>
    </citation>
    <scope>NUCLEOTIDE SEQUENCE [LARGE SCALE GENOMIC DNA]</scope>
    <source>
        <strain evidence="3 4">AZ0501</strain>
    </source>
</reference>
<proteinExistence type="predicted"/>
<evidence type="ECO:0000256" key="1">
    <source>
        <dbReference type="SAM" id="MobiDB-lite"/>
    </source>
</evidence>
<dbReference type="Proteomes" id="UP000242875">
    <property type="component" value="Unassembled WGS sequence"/>
</dbReference>
<sequence>MSVTGMDAWAETKLVDFLGFDHETVRSQLLPYLNSLGSKDALTTHLLELLGSERADFIQEFASKLFPERKSKPATPPSTPRSSTPTKVPETQPEVDWKKAFGNEKNVYRKKDVEDDYFIGKRSHKKADNHGNASSNEQTSGTVTPQKPQTPEPAVSSTTTKTGDKKTSGQLVSDKLEKKKKKHEKFDAMSLEKALKELELQGNVGSKRRACDCQAQKHDLFIVAPNCLNCGKIICVQEGAGPCTFCNTPIISKEQQLELIAEAKRKRALVAQEKARQFQKKSTAAVSGRSIPYASKLSGQVIIPSPVESDPDESLRKAERHKETLLEYDRTSAARTRVIDQATDFAVPTDRANLWLSPQERALEEKKQNANIRKLTNANKRKVMTLDLTSKKVIMQEVDNESSESEEEDARVAGNIRKLELQRQRDAERRIPLTTRTTRTTANQPQDLTSSRTYAENPFLNHERPQFIRSVTRAVQGGASGDTANEANQPKANAGGQWTSLHGESSHIPSMSSKQATQGRVQYDSLDGMAEGLLIGGEDGSREHVIVTS</sequence>
<dbReference type="PANTHER" id="PTHR12963">
    <property type="entry name" value="THYROID RECEPTOR INTERACTING PROTEIN RELATED"/>
    <property type="match status" value="1"/>
</dbReference>
<dbReference type="InterPro" id="IPR009349">
    <property type="entry name" value="TRIP4/RQT4_C2HC5_Znf"/>
</dbReference>
<feature type="compositionally biased region" description="Polar residues" evidence="1">
    <location>
        <begin position="131"/>
        <end position="149"/>
    </location>
</feature>
<dbReference type="AlphaFoldDB" id="A0A261Y5M6"/>
<accession>A0A261Y5M6</accession>
<dbReference type="Pfam" id="PF06221">
    <property type="entry name" value="zf-C2HC5"/>
    <property type="match status" value="1"/>
</dbReference>
<dbReference type="GO" id="GO:0005634">
    <property type="term" value="C:nucleus"/>
    <property type="evidence" value="ECO:0007669"/>
    <property type="project" value="InterPro"/>
</dbReference>
<name>A0A261Y5M6_9FUNG</name>
<dbReference type="GO" id="GO:0072344">
    <property type="term" value="P:rescue of stalled ribosome"/>
    <property type="evidence" value="ECO:0007669"/>
    <property type="project" value="InterPro"/>
</dbReference>
<comment type="caution">
    <text evidence="3">The sequence shown here is derived from an EMBL/GenBank/DDBJ whole genome shotgun (WGS) entry which is preliminary data.</text>
</comment>
<dbReference type="GO" id="GO:0008270">
    <property type="term" value="F:zinc ion binding"/>
    <property type="evidence" value="ECO:0007669"/>
    <property type="project" value="InterPro"/>
</dbReference>
<dbReference type="GO" id="GO:0180022">
    <property type="term" value="C:RQC-trigger complex"/>
    <property type="evidence" value="ECO:0007669"/>
    <property type="project" value="InterPro"/>
</dbReference>